<accession>A0A2J6TDE0</accession>
<dbReference type="Proteomes" id="UP000235371">
    <property type="component" value="Unassembled WGS sequence"/>
</dbReference>
<keyword evidence="2" id="KW-1185">Reference proteome</keyword>
<dbReference type="EMBL" id="KZ613787">
    <property type="protein sequence ID" value="PMD61055.1"/>
    <property type="molecule type" value="Genomic_DNA"/>
</dbReference>
<protein>
    <submittedName>
        <fullName evidence="1">Uncharacterized protein</fullName>
    </submittedName>
</protein>
<dbReference type="InParanoid" id="A0A2J6TDE0"/>
<dbReference type="GeneID" id="36588183"/>
<dbReference type="RefSeq" id="XP_024737959.1">
    <property type="nucleotide sequence ID" value="XM_024880106.1"/>
</dbReference>
<evidence type="ECO:0000313" key="1">
    <source>
        <dbReference type="EMBL" id="PMD61055.1"/>
    </source>
</evidence>
<evidence type="ECO:0000313" key="2">
    <source>
        <dbReference type="Proteomes" id="UP000235371"/>
    </source>
</evidence>
<proteinExistence type="predicted"/>
<reference evidence="1 2" key="1">
    <citation type="submission" date="2016-04" db="EMBL/GenBank/DDBJ databases">
        <title>A degradative enzymes factory behind the ericoid mycorrhizal symbiosis.</title>
        <authorList>
            <consortium name="DOE Joint Genome Institute"/>
            <person name="Martino E."/>
            <person name="Morin E."/>
            <person name="Grelet G."/>
            <person name="Kuo A."/>
            <person name="Kohler A."/>
            <person name="Daghino S."/>
            <person name="Barry K."/>
            <person name="Choi C."/>
            <person name="Cichocki N."/>
            <person name="Clum A."/>
            <person name="Copeland A."/>
            <person name="Hainaut M."/>
            <person name="Haridas S."/>
            <person name="Labutti K."/>
            <person name="Lindquist E."/>
            <person name="Lipzen A."/>
            <person name="Khouja H.-R."/>
            <person name="Murat C."/>
            <person name="Ohm R."/>
            <person name="Olson A."/>
            <person name="Spatafora J."/>
            <person name="Veneault-Fourrey C."/>
            <person name="Henrissat B."/>
            <person name="Grigoriev I."/>
            <person name="Martin F."/>
            <person name="Perotto S."/>
        </authorList>
    </citation>
    <scope>NUCLEOTIDE SEQUENCE [LARGE SCALE GENOMIC DNA]</scope>
    <source>
        <strain evidence="1 2">E</strain>
    </source>
</reference>
<dbReference type="AlphaFoldDB" id="A0A2J6TDE0"/>
<sequence>MQFRAYIKDGMEGYAMALLTRVLQREDAEAQVFFCPAHSRLQGQESTHICTCIYEQKLLAT</sequence>
<organism evidence="1 2">
    <name type="scientific">Hyaloscypha bicolor E</name>
    <dbReference type="NCBI Taxonomy" id="1095630"/>
    <lineage>
        <taxon>Eukaryota</taxon>
        <taxon>Fungi</taxon>
        <taxon>Dikarya</taxon>
        <taxon>Ascomycota</taxon>
        <taxon>Pezizomycotina</taxon>
        <taxon>Leotiomycetes</taxon>
        <taxon>Helotiales</taxon>
        <taxon>Hyaloscyphaceae</taxon>
        <taxon>Hyaloscypha</taxon>
        <taxon>Hyaloscypha bicolor</taxon>
    </lineage>
</organism>
<name>A0A2J6TDE0_9HELO</name>
<gene>
    <name evidence="1" type="ORF">K444DRAFT_612321</name>
</gene>